<evidence type="ECO:0000313" key="2">
    <source>
        <dbReference type="EMBL" id="GHO45087.1"/>
    </source>
</evidence>
<dbReference type="EMBL" id="BNJF01000001">
    <property type="protein sequence ID" value="GHO45087.1"/>
    <property type="molecule type" value="Genomic_DNA"/>
</dbReference>
<dbReference type="AlphaFoldDB" id="A0A8J3MQN3"/>
<reference evidence="2" key="1">
    <citation type="submission" date="2020-10" db="EMBL/GenBank/DDBJ databases">
        <title>Taxonomic study of unclassified bacteria belonging to the class Ktedonobacteria.</title>
        <authorList>
            <person name="Yabe S."/>
            <person name="Wang C.M."/>
            <person name="Zheng Y."/>
            <person name="Sakai Y."/>
            <person name="Cavaletti L."/>
            <person name="Monciardini P."/>
            <person name="Donadio S."/>
        </authorList>
    </citation>
    <scope>NUCLEOTIDE SEQUENCE</scope>
    <source>
        <strain evidence="2">SOSP1-1</strain>
    </source>
</reference>
<keyword evidence="1" id="KW-1133">Transmembrane helix</keyword>
<dbReference type="PANTHER" id="PTHR48098:SF1">
    <property type="entry name" value="DIACYLGLYCEROL ACYLTRANSFERASE_MYCOLYLTRANSFERASE AG85A"/>
    <property type="match status" value="1"/>
</dbReference>
<dbReference type="SUPFAM" id="SSF53474">
    <property type="entry name" value="alpha/beta-Hydrolases"/>
    <property type="match status" value="1"/>
</dbReference>
<keyword evidence="1" id="KW-0472">Membrane</keyword>
<keyword evidence="3" id="KW-1185">Reference proteome</keyword>
<feature type="transmembrane region" description="Helical" evidence="1">
    <location>
        <begin position="200"/>
        <end position="220"/>
    </location>
</feature>
<evidence type="ECO:0000256" key="1">
    <source>
        <dbReference type="SAM" id="Phobius"/>
    </source>
</evidence>
<feature type="transmembrane region" description="Helical" evidence="1">
    <location>
        <begin position="58"/>
        <end position="79"/>
    </location>
</feature>
<organism evidence="2 3">
    <name type="scientific">Ktedonospora formicarum</name>
    <dbReference type="NCBI Taxonomy" id="2778364"/>
    <lineage>
        <taxon>Bacteria</taxon>
        <taxon>Bacillati</taxon>
        <taxon>Chloroflexota</taxon>
        <taxon>Ktedonobacteria</taxon>
        <taxon>Ktedonobacterales</taxon>
        <taxon>Ktedonobacteraceae</taxon>
        <taxon>Ktedonospora</taxon>
    </lineage>
</organism>
<dbReference type="PANTHER" id="PTHR48098">
    <property type="entry name" value="ENTEROCHELIN ESTERASE-RELATED"/>
    <property type="match status" value="1"/>
</dbReference>
<dbReference type="Proteomes" id="UP000612362">
    <property type="component" value="Unassembled WGS sequence"/>
</dbReference>
<proteinExistence type="predicted"/>
<keyword evidence="1" id="KW-0812">Transmembrane</keyword>
<feature type="transmembrane region" description="Helical" evidence="1">
    <location>
        <begin position="86"/>
        <end position="103"/>
    </location>
</feature>
<dbReference type="Pfam" id="PF00756">
    <property type="entry name" value="Esterase"/>
    <property type="match status" value="1"/>
</dbReference>
<dbReference type="GO" id="GO:0016747">
    <property type="term" value="F:acyltransferase activity, transferring groups other than amino-acyl groups"/>
    <property type="evidence" value="ECO:0007669"/>
    <property type="project" value="TreeGrafter"/>
</dbReference>
<dbReference type="InterPro" id="IPR050583">
    <property type="entry name" value="Mycobacterial_A85_antigen"/>
</dbReference>
<dbReference type="InterPro" id="IPR000801">
    <property type="entry name" value="Esterase-like"/>
</dbReference>
<dbReference type="Gene3D" id="3.40.50.1820">
    <property type="entry name" value="alpha/beta hydrolase"/>
    <property type="match status" value="1"/>
</dbReference>
<protein>
    <recommendedName>
        <fullName evidence="4">Esterase</fullName>
    </recommendedName>
</protein>
<comment type="caution">
    <text evidence="2">The sequence shown here is derived from an EMBL/GenBank/DDBJ whole genome shotgun (WGS) entry which is preliminary data.</text>
</comment>
<dbReference type="RefSeq" id="WP_220194438.1">
    <property type="nucleotide sequence ID" value="NZ_BNJF01000001.1"/>
</dbReference>
<dbReference type="InterPro" id="IPR029058">
    <property type="entry name" value="AB_hydrolase_fold"/>
</dbReference>
<evidence type="ECO:0008006" key="4">
    <source>
        <dbReference type="Google" id="ProtNLM"/>
    </source>
</evidence>
<name>A0A8J3MQN3_9CHLR</name>
<feature type="transmembrane region" description="Helical" evidence="1">
    <location>
        <begin position="123"/>
        <end position="146"/>
    </location>
</feature>
<evidence type="ECO:0000313" key="3">
    <source>
        <dbReference type="Proteomes" id="UP000612362"/>
    </source>
</evidence>
<feature type="transmembrane region" description="Helical" evidence="1">
    <location>
        <begin position="20"/>
        <end position="38"/>
    </location>
</feature>
<accession>A0A8J3MQN3</accession>
<sequence>MNTWQLRLQKLIKRVDSFSLLLHATSLLAALLSGLYLFNNTNLGGLTSSIVDMGLDPLRAQLIAALVLVAAAALIGALLGRRKVSAIVGGAIVFGLGYLKGFIKLELQPVYDPGGHLEPLQQGALLSTLLIMIALALVSAFVGAAVGRASGEVILDPPLQILQRLVTRLWLYWRVQRYQGSFNLEETPTSPQLLIPSPPIRIITSWAGALVLLALLLLVLRSGDLFIFSPDIGLHAAPNVQGSGVSTIKQDYVKSKALGLVRPFEIYLPPSYNTPAGKERHYPVLYLLHGSPGKDVDWLVGGKAGQSADTLIKSGQVPELIMIMPDGHGRSQGASEWGNSYNQKQRVEDYLATDLVNYVDQHYRTIPDASHRAIGGNSMGGFGAANIAIHHPTIFGAFISLGGYYYAEGSIWGTNSMYKLQNSPAYTIEHTPLAHKLRIYLGSATKDQPYYHDTQDFMKELTKLKIPYHFDLQKGYHAWGIWATQMYNALIWLKWSDTTKKSETNEAMLMHGFIGALHISIEGA</sequence>
<gene>
    <name evidence="2" type="ORF">KSX_32500</name>
</gene>